<dbReference type="AlphaFoldDB" id="A0A238ZHM6"/>
<evidence type="ECO:0000256" key="2">
    <source>
        <dbReference type="SAM" id="SignalP"/>
    </source>
</evidence>
<dbReference type="EMBL" id="FZOH01000001">
    <property type="protein sequence ID" value="SNR82541.1"/>
    <property type="molecule type" value="Genomic_DNA"/>
</dbReference>
<evidence type="ECO:0000313" key="4">
    <source>
        <dbReference type="Proteomes" id="UP000198386"/>
    </source>
</evidence>
<sequence length="165" mass="16316">MDGTPPQVRRPWVRWALVAAALLAALAVVVALAAGTDEDGADSSATSSASSSPSVAPSPSGGEVPPGAQVGDVTEELRTAAGGAVWGAAVVSAERTEPGRVEVRTNITDPGSPEAQQAIAVCEGAVGWLEGQGVADPYVDVQGADGTGLVRHGDPAAADGECTAY</sequence>
<proteinExistence type="predicted"/>
<accession>A0A238ZHM6</accession>
<feature type="chain" id="PRO_5013099594" evidence="2">
    <location>
        <begin position="34"/>
        <end position="165"/>
    </location>
</feature>
<name>A0A238ZHM6_9ACTN</name>
<feature type="signal peptide" evidence="2">
    <location>
        <begin position="1"/>
        <end position="33"/>
    </location>
</feature>
<dbReference type="RefSeq" id="WP_141233659.1">
    <property type="nucleotide sequence ID" value="NZ_FZOH01000001.1"/>
</dbReference>
<dbReference type="Proteomes" id="UP000198386">
    <property type="component" value="Unassembled WGS sequence"/>
</dbReference>
<evidence type="ECO:0000313" key="3">
    <source>
        <dbReference type="EMBL" id="SNR82541.1"/>
    </source>
</evidence>
<feature type="region of interest" description="Disordered" evidence="1">
    <location>
        <begin position="38"/>
        <end position="72"/>
    </location>
</feature>
<keyword evidence="2" id="KW-0732">Signal</keyword>
<dbReference type="OrthoDB" id="9997737at2"/>
<gene>
    <name evidence="3" type="ORF">SAMN04488107_0073</name>
</gene>
<feature type="compositionally biased region" description="Low complexity" evidence="1">
    <location>
        <begin position="42"/>
        <end position="68"/>
    </location>
</feature>
<evidence type="ECO:0000256" key="1">
    <source>
        <dbReference type="SAM" id="MobiDB-lite"/>
    </source>
</evidence>
<keyword evidence="4" id="KW-1185">Reference proteome</keyword>
<reference evidence="4" key="1">
    <citation type="submission" date="2017-06" db="EMBL/GenBank/DDBJ databases">
        <authorList>
            <person name="Varghese N."/>
            <person name="Submissions S."/>
        </authorList>
    </citation>
    <scope>NUCLEOTIDE SEQUENCE [LARGE SCALE GENOMIC DNA]</scope>
    <source>
        <strain evidence="4">DSM 45423</strain>
    </source>
</reference>
<organism evidence="3 4">
    <name type="scientific">Geodermatophilus saharensis</name>
    <dbReference type="NCBI Taxonomy" id="1137994"/>
    <lineage>
        <taxon>Bacteria</taxon>
        <taxon>Bacillati</taxon>
        <taxon>Actinomycetota</taxon>
        <taxon>Actinomycetes</taxon>
        <taxon>Geodermatophilales</taxon>
        <taxon>Geodermatophilaceae</taxon>
        <taxon>Geodermatophilus</taxon>
    </lineage>
</organism>
<protein>
    <submittedName>
        <fullName evidence="3">Uncharacterized protein</fullName>
    </submittedName>
</protein>